<protein>
    <submittedName>
        <fullName evidence="1">Uncharacterized protein</fullName>
    </submittedName>
</protein>
<dbReference type="PhylomeDB" id="A0A068TRG6"/>
<organism evidence="1 2">
    <name type="scientific">Coffea canephora</name>
    <name type="common">Robusta coffee</name>
    <dbReference type="NCBI Taxonomy" id="49390"/>
    <lineage>
        <taxon>Eukaryota</taxon>
        <taxon>Viridiplantae</taxon>
        <taxon>Streptophyta</taxon>
        <taxon>Embryophyta</taxon>
        <taxon>Tracheophyta</taxon>
        <taxon>Spermatophyta</taxon>
        <taxon>Magnoliopsida</taxon>
        <taxon>eudicotyledons</taxon>
        <taxon>Gunneridae</taxon>
        <taxon>Pentapetalae</taxon>
        <taxon>asterids</taxon>
        <taxon>lamiids</taxon>
        <taxon>Gentianales</taxon>
        <taxon>Rubiaceae</taxon>
        <taxon>Ixoroideae</taxon>
        <taxon>Gardenieae complex</taxon>
        <taxon>Bertiereae - Coffeeae clade</taxon>
        <taxon>Coffeeae</taxon>
        <taxon>Coffea</taxon>
    </lineage>
</organism>
<dbReference type="Proteomes" id="UP000295252">
    <property type="component" value="Chromosome VI"/>
</dbReference>
<proteinExistence type="predicted"/>
<dbReference type="AlphaFoldDB" id="A0A068TRG6"/>
<evidence type="ECO:0000313" key="1">
    <source>
        <dbReference type="EMBL" id="CDO98539.1"/>
    </source>
</evidence>
<reference evidence="2" key="1">
    <citation type="journal article" date="2014" name="Science">
        <title>The coffee genome provides insight into the convergent evolution of caffeine biosynthesis.</title>
        <authorList>
            <person name="Denoeud F."/>
            <person name="Carretero-Paulet L."/>
            <person name="Dereeper A."/>
            <person name="Droc G."/>
            <person name="Guyot R."/>
            <person name="Pietrella M."/>
            <person name="Zheng C."/>
            <person name="Alberti A."/>
            <person name="Anthony F."/>
            <person name="Aprea G."/>
            <person name="Aury J.M."/>
            <person name="Bento P."/>
            <person name="Bernard M."/>
            <person name="Bocs S."/>
            <person name="Campa C."/>
            <person name="Cenci A."/>
            <person name="Combes M.C."/>
            <person name="Crouzillat D."/>
            <person name="Da Silva C."/>
            <person name="Daddiego L."/>
            <person name="De Bellis F."/>
            <person name="Dussert S."/>
            <person name="Garsmeur O."/>
            <person name="Gayraud T."/>
            <person name="Guignon V."/>
            <person name="Jahn K."/>
            <person name="Jamilloux V."/>
            <person name="Joet T."/>
            <person name="Labadie K."/>
            <person name="Lan T."/>
            <person name="Leclercq J."/>
            <person name="Lepelley M."/>
            <person name="Leroy T."/>
            <person name="Li L.T."/>
            <person name="Librado P."/>
            <person name="Lopez L."/>
            <person name="Munoz A."/>
            <person name="Noel B."/>
            <person name="Pallavicini A."/>
            <person name="Perrotta G."/>
            <person name="Poncet V."/>
            <person name="Pot D."/>
            <person name="Priyono X."/>
            <person name="Rigoreau M."/>
            <person name="Rouard M."/>
            <person name="Rozas J."/>
            <person name="Tranchant-Dubreuil C."/>
            <person name="VanBuren R."/>
            <person name="Zhang Q."/>
            <person name="Andrade A.C."/>
            <person name="Argout X."/>
            <person name="Bertrand B."/>
            <person name="de Kochko A."/>
            <person name="Graziosi G."/>
            <person name="Henry R.J."/>
            <person name="Jayarama X."/>
            <person name="Ming R."/>
            <person name="Nagai C."/>
            <person name="Rounsley S."/>
            <person name="Sankoff D."/>
            <person name="Giuliano G."/>
            <person name="Albert V.A."/>
            <person name="Wincker P."/>
            <person name="Lashermes P."/>
        </authorList>
    </citation>
    <scope>NUCLEOTIDE SEQUENCE [LARGE SCALE GENOMIC DNA]</scope>
    <source>
        <strain evidence="2">cv. DH200-94</strain>
    </source>
</reference>
<dbReference type="InParanoid" id="A0A068TRG6"/>
<name>A0A068TRG6_COFCA</name>
<sequence>MKLQAKAYVEGIRHYVHSKSTGIDNPMLNPLIEPNLSRECFVVAEKVGNFHQQECCVDACLSG</sequence>
<evidence type="ECO:0000313" key="2">
    <source>
        <dbReference type="Proteomes" id="UP000295252"/>
    </source>
</evidence>
<gene>
    <name evidence="1" type="ORF">GSCOC_T00022673001</name>
</gene>
<dbReference type="EMBL" id="HG739086">
    <property type="protein sequence ID" value="CDO98539.1"/>
    <property type="molecule type" value="Genomic_DNA"/>
</dbReference>
<dbReference type="Gramene" id="CDO98539">
    <property type="protein sequence ID" value="CDO98539"/>
    <property type="gene ID" value="GSCOC_T00022673001"/>
</dbReference>
<keyword evidence="2" id="KW-1185">Reference proteome</keyword>
<accession>A0A068TRG6</accession>